<gene>
    <name evidence="1" type="ORF">NW762_013115</name>
</gene>
<proteinExistence type="predicted"/>
<organism evidence="1 2">
    <name type="scientific">Fusarium torreyae</name>
    <dbReference type="NCBI Taxonomy" id="1237075"/>
    <lineage>
        <taxon>Eukaryota</taxon>
        <taxon>Fungi</taxon>
        <taxon>Dikarya</taxon>
        <taxon>Ascomycota</taxon>
        <taxon>Pezizomycotina</taxon>
        <taxon>Sordariomycetes</taxon>
        <taxon>Hypocreomycetidae</taxon>
        <taxon>Hypocreales</taxon>
        <taxon>Nectriaceae</taxon>
        <taxon>Fusarium</taxon>
    </lineage>
</organism>
<dbReference type="AlphaFoldDB" id="A0A9W8RMR0"/>
<comment type="caution">
    <text evidence="1">The sequence shown here is derived from an EMBL/GenBank/DDBJ whole genome shotgun (WGS) entry which is preliminary data.</text>
</comment>
<accession>A0A9W8RMR0</accession>
<dbReference type="EMBL" id="JAOQAZ010000039">
    <property type="protein sequence ID" value="KAJ4247440.1"/>
    <property type="molecule type" value="Genomic_DNA"/>
</dbReference>
<name>A0A9W8RMR0_9HYPO</name>
<evidence type="ECO:0000313" key="1">
    <source>
        <dbReference type="EMBL" id="KAJ4247440.1"/>
    </source>
</evidence>
<dbReference type="Proteomes" id="UP001152049">
    <property type="component" value="Unassembled WGS sequence"/>
</dbReference>
<sequence length="288" mass="31994">MFSAFHKIWMKSINFNIQQLSGGIKDIVEQYGDPRSDDRGMILNMLVGILTSAAGLGAAAPGISGSLTFFVGAIAQAAANSASFSHKVTPEDLNDDLENAYGKAFTAVLESTNGYAEDVLSSTLPDSMKGGGLTAEYWVYSRFSQGEWLSESMITKAMKTYVEGTHKKWLEFAKTRCLMNGHEDRHYALMWSGPNSACGMRRTEPKDPVPYKQKVTEEVCTKKLPGCIWHDKCCVCFGKSTLRFETERREYEVLPPKDLPRVRKVVDDYEAAPINNYECDNGEPLVPS</sequence>
<evidence type="ECO:0000313" key="2">
    <source>
        <dbReference type="Proteomes" id="UP001152049"/>
    </source>
</evidence>
<protein>
    <submittedName>
        <fullName evidence="1">Uncharacterized protein</fullName>
    </submittedName>
</protein>
<reference evidence="1" key="1">
    <citation type="submission" date="2022-09" db="EMBL/GenBank/DDBJ databases">
        <title>Fusarium specimens isolated from Avocado Roots.</title>
        <authorList>
            <person name="Stajich J."/>
            <person name="Roper C."/>
            <person name="Heimlech-Rivalta G."/>
        </authorList>
    </citation>
    <scope>NUCLEOTIDE SEQUENCE</scope>
    <source>
        <strain evidence="1">CF00136</strain>
    </source>
</reference>
<keyword evidence="2" id="KW-1185">Reference proteome</keyword>
<dbReference type="OrthoDB" id="73875at2759"/>